<evidence type="ECO:0000256" key="3">
    <source>
        <dbReference type="ARBA" id="ARBA00022741"/>
    </source>
</evidence>
<dbReference type="GO" id="GO:0006261">
    <property type="term" value="P:DNA-templated DNA replication"/>
    <property type="evidence" value="ECO:0007669"/>
    <property type="project" value="UniProtKB-UniRule"/>
</dbReference>
<dbReference type="HAMAP" id="MF_01897">
    <property type="entry name" value="GyrA"/>
    <property type="match status" value="1"/>
</dbReference>
<proteinExistence type="inferred from homology"/>
<dbReference type="FunFam" id="2.120.10.90:FF:000005">
    <property type="entry name" value="DNA topoisomerase 4 subunit A"/>
    <property type="match status" value="1"/>
</dbReference>
<evidence type="ECO:0000256" key="2">
    <source>
        <dbReference type="ARBA" id="ARBA00008263"/>
    </source>
</evidence>
<comment type="similarity">
    <text evidence="2 9">Belongs to the type II topoisomerase GyrA/ParC subunit family.</text>
</comment>
<keyword evidence="14" id="KW-1185">Reference proteome</keyword>
<dbReference type="Pfam" id="PF03989">
    <property type="entry name" value="DNA_gyraseA_C"/>
    <property type="match status" value="6"/>
</dbReference>
<comment type="subcellular location">
    <subcellularLocation>
        <location evidence="9">Cytoplasm</location>
    </subcellularLocation>
</comment>
<evidence type="ECO:0000256" key="9">
    <source>
        <dbReference type="HAMAP-Rule" id="MF_01897"/>
    </source>
</evidence>
<keyword evidence="9" id="KW-0963">Cytoplasm</keyword>
<protein>
    <recommendedName>
        <fullName evidence="9">DNA gyrase subunit A</fullName>
        <ecNumber evidence="9">5.6.2.2</ecNumber>
    </recommendedName>
</protein>
<dbReference type="SUPFAM" id="SSF56719">
    <property type="entry name" value="Type II DNA topoisomerase"/>
    <property type="match status" value="1"/>
</dbReference>
<evidence type="ECO:0000256" key="4">
    <source>
        <dbReference type="ARBA" id="ARBA00022840"/>
    </source>
</evidence>
<keyword evidence="6 9" id="KW-0238">DNA-binding</keyword>
<dbReference type="FunFam" id="3.90.199.10:FF:000001">
    <property type="entry name" value="DNA gyrase subunit A"/>
    <property type="match status" value="1"/>
</dbReference>
<dbReference type="Proteomes" id="UP000663929">
    <property type="component" value="Chromosome"/>
</dbReference>
<keyword evidence="5 9" id="KW-0799">Topoisomerase</keyword>
<keyword evidence="3 9" id="KW-0547">Nucleotide-binding</keyword>
<dbReference type="Gene3D" id="1.10.268.10">
    <property type="entry name" value="Topoisomerase, domain 3"/>
    <property type="match status" value="1"/>
</dbReference>
<evidence type="ECO:0000313" key="14">
    <source>
        <dbReference type="Proteomes" id="UP000663929"/>
    </source>
</evidence>
<dbReference type="GO" id="GO:0034335">
    <property type="term" value="F:DNA negative supercoiling activity"/>
    <property type="evidence" value="ECO:0007669"/>
    <property type="project" value="UniProtKB-ARBA"/>
</dbReference>
<dbReference type="InterPro" id="IPR002205">
    <property type="entry name" value="Topo_IIA_dom_A"/>
</dbReference>
<dbReference type="InterPro" id="IPR013760">
    <property type="entry name" value="Topo_IIA-like_dom_sf"/>
</dbReference>
<dbReference type="FunFam" id="3.30.1360.40:FF:000002">
    <property type="entry name" value="DNA gyrase subunit A"/>
    <property type="match status" value="1"/>
</dbReference>
<evidence type="ECO:0000256" key="5">
    <source>
        <dbReference type="ARBA" id="ARBA00023029"/>
    </source>
</evidence>
<dbReference type="EMBL" id="CP071793">
    <property type="protein sequence ID" value="QTD53707.1"/>
    <property type="molecule type" value="Genomic_DNA"/>
</dbReference>
<gene>
    <name evidence="9 13" type="primary">gyrA</name>
    <name evidence="13" type="ORF">J3U87_14735</name>
</gene>
<dbReference type="Gene3D" id="3.30.1360.40">
    <property type="match status" value="1"/>
</dbReference>
<dbReference type="Gene3D" id="3.90.199.10">
    <property type="entry name" value="Topoisomerase II, domain 5"/>
    <property type="match status" value="1"/>
</dbReference>
<evidence type="ECO:0000256" key="1">
    <source>
        <dbReference type="ARBA" id="ARBA00000185"/>
    </source>
</evidence>
<comment type="function">
    <text evidence="9">A type II topoisomerase that negatively supercoils closed circular double-stranded (ds) DNA in an ATP-dependent manner to modulate DNA topology and maintain chromosomes in an underwound state. Negative supercoiling favors strand separation, and DNA replication, transcription, recombination and repair, all of which involve strand separation. Also able to catalyze the interconversion of other topological isomers of dsDNA rings, including catenanes and knotted rings. Type II topoisomerases break and join 2 DNA strands simultaneously in an ATP-dependent manner.</text>
</comment>
<dbReference type="GO" id="GO:0009330">
    <property type="term" value="C:DNA topoisomerase type II (double strand cut, ATP-hydrolyzing) complex"/>
    <property type="evidence" value="ECO:0007669"/>
    <property type="project" value="TreeGrafter"/>
</dbReference>
<feature type="domain" description="Topo IIA-type catalytic" evidence="12">
    <location>
        <begin position="30"/>
        <end position="494"/>
    </location>
</feature>
<dbReference type="GO" id="GO:0005737">
    <property type="term" value="C:cytoplasm"/>
    <property type="evidence" value="ECO:0007669"/>
    <property type="project" value="UniProtKB-SubCell"/>
</dbReference>
<evidence type="ECO:0000256" key="8">
    <source>
        <dbReference type="ARBA" id="ARBA00063644"/>
    </source>
</evidence>
<feature type="compositionally biased region" description="Acidic residues" evidence="11">
    <location>
        <begin position="808"/>
        <end position="819"/>
    </location>
</feature>
<dbReference type="GO" id="GO:0003677">
    <property type="term" value="F:DNA binding"/>
    <property type="evidence" value="ECO:0007669"/>
    <property type="project" value="UniProtKB-UniRule"/>
</dbReference>
<dbReference type="PANTHER" id="PTHR43493:SF5">
    <property type="entry name" value="DNA GYRASE SUBUNIT A, CHLOROPLASTIC_MITOCHONDRIAL"/>
    <property type="match status" value="1"/>
</dbReference>
<dbReference type="GO" id="GO:0006265">
    <property type="term" value="P:DNA topological change"/>
    <property type="evidence" value="ECO:0007669"/>
    <property type="project" value="UniProtKB-UniRule"/>
</dbReference>
<dbReference type="FunFam" id="1.10.268.10:FF:000001">
    <property type="entry name" value="DNA gyrase subunit A"/>
    <property type="match status" value="1"/>
</dbReference>
<evidence type="ECO:0000256" key="6">
    <source>
        <dbReference type="ARBA" id="ARBA00023125"/>
    </source>
</evidence>
<dbReference type="InterPro" id="IPR006691">
    <property type="entry name" value="GyrA/parC_rep"/>
</dbReference>
<dbReference type="Pfam" id="PF00521">
    <property type="entry name" value="DNA_topoisoIV"/>
    <property type="match status" value="1"/>
</dbReference>
<dbReference type="GO" id="GO:0005694">
    <property type="term" value="C:chromosome"/>
    <property type="evidence" value="ECO:0007669"/>
    <property type="project" value="InterPro"/>
</dbReference>
<feature type="compositionally biased region" description="Polar residues" evidence="11">
    <location>
        <begin position="821"/>
        <end position="833"/>
    </location>
</feature>
<dbReference type="GO" id="GO:0005524">
    <property type="term" value="F:ATP binding"/>
    <property type="evidence" value="ECO:0007669"/>
    <property type="project" value="UniProtKB-UniRule"/>
</dbReference>
<dbReference type="InterPro" id="IPR013757">
    <property type="entry name" value="Topo_IIA_A_a_sf"/>
</dbReference>
<evidence type="ECO:0000259" key="12">
    <source>
        <dbReference type="PROSITE" id="PS52040"/>
    </source>
</evidence>
<dbReference type="RefSeq" id="WP_237383807.1">
    <property type="nucleotide sequence ID" value="NZ_CP071793.1"/>
</dbReference>
<sequence>MNSELPVNITREMKQSYLDYSMSVIVGRALPDVRDGFKPVHRRILYAMFREGLLSNRKYSKCAGVVGEVLKKYHPHGDAAVYDALVRLAQPWNMRYMLVDGQGNFGSIDGDRAAAYRYTEARMMSIAEEMLNDIDKETVDWQANFDETVQEPLVLPTRYPNLLVNGSSGIAVGMATNIPPHHIGEVIDALLALLDNPGVTIDDLMQIIKGPDFPTGGMICGRDGIFDAYTTGKGKIILRAKTHFEVQDDGRTWIIVDEIPYMVNKAKVCEKIAELVKDQKIDGISELRDESDRHGMRIVVELKRGEVPEVVLNKLFQMTALQSTFGVIMLALVDNQPKILNLKEILNQFIAFRKDVVTRRTRYLLRKAEERAHILEGFVKALDILDDLIALIRASQSPAEAKQKMIERWDFSVRQAQAILEMRLQKLTGMERQAILDEHREIQEVIAKLRLILDDPRELTRVIREETMEVREKYIDERRTEIRDMSINFSIEDLIADEQVVITYSHRGYIKQTPLTIYKEQKRGGKGRLGMRTHDDDFVEYMFVAQTHDYLMVFTNFGKVYWIKVHQIPQTDAANKGKAIVNLIDFEEGERAVAFNAVREFEEEDIFLMFATRNGIVKKTALSAYKNIRSNGIRAINIQEGDELITVRRTGSDGEIFLATKMGKAIRFFHRDVRPTGRTATGVTGIRLGDGDEVVEMAVIIENTGSILTISETGFGKRTLVSEYRLQNRGGSGSLNMRMTEKTGLISGVRYIKDHNSVLIISQLGKLIRMDLSQIRDIGRVTQGVRLINLDDPNDRVVGIGLVPTEEARDEESELEGEQESTIQSEDQTSQGESDPPAETEE</sequence>
<dbReference type="InterPro" id="IPR013758">
    <property type="entry name" value="Topo_IIA_A/C_ab"/>
</dbReference>
<feature type="region of interest" description="Disordered" evidence="11">
    <location>
        <begin position="804"/>
        <end position="842"/>
    </location>
</feature>
<comment type="subunit">
    <text evidence="9">Heterotetramer, composed of two GyrA and two GyrB chains. In the heterotetramer, GyrA contains the active site tyrosine that forms a transient covalent intermediate with DNA, while GyrB binds cofactors and catalyzes ATP hydrolysis.</text>
</comment>
<evidence type="ECO:0000256" key="7">
    <source>
        <dbReference type="ARBA" id="ARBA00023235"/>
    </source>
</evidence>
<dbReference type="EC" id="5.6.2.2" evidence="9"/>
<dbReference type="NCBIfam" id="NF004044">
    <property type="entry name" value="PRK05561.1"/>
    <property type="match status" value="1"/>
</dbReference>
<feature type="active site" description="O-(5'-phospho-DNA)-tyrosine intermediate" evidence="9 10">
    <location>
        <position position="118"/>
    </location>
</feature>
<organism evidence="13 14">
    <name type="scientific">Sulfidibacter corallicola</name>
    <dbReference type="NCBI Taxonomy" id="2818388"/>
    <lineage>
        <taxon>Bacteria</taxon>
        <taxon>Pseudomonadati</taxon>
        <taxon>Acidobacteriota</taxon>
        <taxon>Holophagae</taxon>
        <taxon>Acanthopleuribacterales</taxon>
        <taxon>Acanthopleuribacteraceae</taxon>
        <taxon>Sulfidibacter</taxon>
    </lineage>
</organism>
<feature type="short sequence motif" description="GyrA-box" evidence="9">
    <location>
        <begin position="521"/>
        <end position="527"/>
    </location>
</feature>
<dbReference type="InterPro" id="IPR005743">
    <property type="entry name" value="GyrA"/>
</dbReference>
<accession>A0A8A4TWH7</accession>
<dbReference type="CDD" id="cd00187">
    <property type="entry name" value="TOP4c"/>
    <property type="match status" value="1"/>
</dbReference>
<dbReference type="Gene3D" id="2.120.10.90">
    <property type="entry name" value="DNA gyrase/topoisomerase IV, subunit A, C-terminal"/>
    <property type="match status" value="1"/>
</dbReference>
<keyword evidence="7 9" id="KW-0413">Isomerase</keyword>
<reference evidence="13" key="1">
    <citation type="submission" date="2021-03" db="EMBL/GenBank/DDBJ databases">
        <title>Acanthopleuribacteraceae sp. M133.</title>
        <authorList>
            <person name="Wang G."/>
        </authorList>
    </citation>
    <scope>NUCLEOTIDE SEQUENCE</scope>
    <source>
        <strain evidence="13">M133</strain>
    </source>
</reference>
<dbReference type="PANTHER" id="PTHR43493">
    <property type="entry name" value="DNA GYRASE/TOPOISOMERASE SUBUNIT A"/>
    <property type="match status" value="1"/>
</dbReference>
<evidence type="ECO:0000256" key="11">
    <source>
        <dbReference type="SAM" id="MobiDB-lite"/>
    </source>
</evidence>
<dbReference type="SUPFAM" id="SSF101904">
    <property type="entry name" value="GyrA/ParC C-terminal domain-like"/>
    <property type="match status" value="1"/>
</dbReference>
<evidence type="ECO:0000256" key="10">
    <source>
        <dbReference type="PROSITE-ProRule" id="PRU01384"/>
    </source>
</evidence>
<dbReference type="AlphaFoldDB" id="A0A8A4TWH7"/>
<dbReference type="KEGG" id="scor:J3U87_14735"/>
<comment type="miscellaneous">
    <text evidence="9">Few gyrases are as efficient as E.coli at forming negative supercoils. Not all organisms have 2 type II topoisomerases; in organisms with a single type II topoisomerase this enzyme also has to decatenate newly replicated chromosomes.</text>
</comment>
<dbReference type="PROSITE" id="PS52040">
    <property type="entry name" value="TOPO_IIA"/>
    <property type="match status" value="1"/>
</dbReference>
<dbReference type="NCBIfam" id="NF004043">
    <property type="entry name" value="PRK05560.1"/>
    <property type="match status" value="1"/>
</dbReference>
<comment type="catalytic activity">
    <reaction evidence="1 9 10">
        <text>ATP-dependent breakage, passage and rejoining of double-stranded DNA.</text>
        <dbReference type="EC" id="5.6.2.2"/>
    </reaction>
</comment>
<dbReference type="InterPro" id="IPR035516">
    <property type="entry name" value="Gyrase/topoIV_suA_C"/>
</dbReference>
<evidence type="ECO:0000313" key="13">
    <source>
        <dbReference type="EMBL" id="QTD53707.1"/>
    </source>
</evidence>
<dbReference type="SMART" id="SM00434">
    <property type="entry name" value="TOP4c"/>
    <property type="match status" value="1"/>
</dbReference>
<keyword evidence="4 9" id="KW-0067">ATP-binding</keyword>
<dbReference type="InterPro" id="IPR050220">
    <property type="entry name" value="Type_II_DNA_Topoisomerases"/>
</dbReference>
<name>A0A8A4TWH7_SULCO</name>
<comment type="subunit">
    <text evidence="8">Heterotetramer composed of ParC and ParE.</text>
</comment>
<dbReference type="NCBIfam" id="TIGR01063">
    <property type="entry name" value="gyrA"/>
    <property type="match status" value="1"/>
</dbReference>